<accession>A0A4Y2BYK6</accession>
<dbReference type="Proteomes" id="UP000499080">
    <property type="component" value="Unassembled WGS sequence"/>
</dbReference>
<gene>
    <name evidence="2" type="ORF">AVEN_90610_1</name>
</gene>
<comment type="caution">
    <text evidence="2">The sequence shown here is derived from an EMBL/GenBank/DDBJ whole genome shotgun (WGS) entry which is preliminary data.</text>
</comment>
<sequence>MAVLLRWKIVHRRESECRNDEMSSSLYFRRDAIENNVRDLEPLGSYSPHPLPEPGKGKQTQKQ</sequence>
<name>A0A4Y2BYK6_ARAVE</name>
<dbReference type="AlphaFoldDB" id="A0A4Y2BYK6"/>
<keyword evidence="3" id="KW-1185">Reference proteome</keyword>
<evidence type="ECO:0000313" key="3">
    <source>
        <dbReference type="Proteomes" id="UP000499080"/>
    </source>
</evidence>
<proteinExistence type="predicted"/>
<evidence type="ECO:0000256" key="1">
    <source>
        <dbReference type="SAM" id="MobiDB-lite"/>
    </source>
</evidence>
<feature type="region of interest" description="Disordered" evidence="1">
    <location>
        <begin position="40"/>
        <end position="63"/>
    </location>
</feature>
<evidence type="ECO:0000313" key="2">
    <source>
        <dbReference type="EMBL" id="GBL97242.1"/>
    </source>
</evidence>
<feature type="non-terminal residue" evidence="2">
    <location>
        <position position="63"/>
    </location>
</feature>
<organism evidence="2 3">
    <name type="scientific">Araneus ventricosus</name>
    <name type="common">Orbweaver spider</name>
    <name type="synonym">Epeira ventricosa</name>
    <dbReference type="NCBI Taxonomy" id="182803"/>
    <lineage>
        <taxon>Eukaryota</taxon>
        <taxon>Metazoa</taxon>
        <taxon>Ecdysozoa</taxon>
        <taxon>Arthropoda</taxon>
        <taxon>Chelicerata</taxon>
        <taxon>Arachnida</taxon>
        <taxon>Araneae</taxon>
        <taxon>Araneomorphae</taxon>
        <taxon>Entelegynae</taxon>
        <taxon>Araneoidea</taxon>
        <taxon>Araneidae</taxon>
        <taxon>Araneus</taxon>
    </lineage>
</organism>
<reference evidence="2 3" key="1">
    <citation type="journal article" date="2019" name="Sci. Rep.">
        <title>Orb-weaving spider Araneus ventricosus genome elucidates the spidroin gene catalogue.</title>
        <authorList>
            <person name="Kono N."/>
            <person name="Nakamura H."/>
            <person name="Ohtoshi R."/>
            <person name="Moran D.A.P."/>
            <person name="Shinohara A."/>
            <person name="Yoshida Y."/>
            <person name="Fujiwara M."/>
            <person name="Mori M."/>
            <person name="Tomita M."/>
            <person name="Arakawa K."/>
        </authorList>
    </citation>
    <scope>NUCLEOTIDE SEQUENCE [LARGE SCALE GENOMIC DNA]</scope>
</reference>
<dbReference type="EMBL" id="BGPR01084886">
    <property type="protein sequence ID" value="GBL97242.1"/>
    <property type="molecule type" value="Genomic_DNA"/>
</dbReference>
<protein>
    <submittedName>
        <fullName evidence="2">Uncharacterized protein</fullName>
    </submittedName>
</protein>